<organism evidence="1 2">
    <name type="scientific">Dreissena polymorpha</name>
    <name type="common">Zebra mussel</name>
    <name type="synonym">Mytilus polymorpha</name>
    <dbReference type="NCBI Taxonomy" id="45954"/>
    <lineage>
        <taxon>Eukaryota</taxon>
        <taxon>Metazoa</taxon>
        <taxon>Spiralia</taxon>
        <taxon>Lophotrochozoa</taxon>
        <taxon>Mollusca</taxon>
        <taxon>Bivalvia</taxon>
        <taxon>Autobranchia</taxon>
        <taxon>Heteroconchia</taxon>
        <taxon>Euheterodonta</taxon>
        <taxon>Imparidentia</taxon>
        <taxon>Neoheterodontei</taxon>
        <taxon>Myida</taxon>
        <taxon>Dreissenoidea</taxon>
        <taxon>Dreissenidae</taxon>
        <taxon>Dreissena</taxon>
    </lineage>
</organism>
<keyword evidence="2" id="KW-1185">Reference proteome</keyword>
<evidence type="ECO:0000313" key="2">
    <source>
        <dbReference type="Proteomes" id="UP000828390"/>
    </source>
</evidence>
<protein>
    <submittedName>
        <fullName evidence="1">Uncharacterized protein</fullName>
    </submittedName>
</protein>
<gene>
    <name evidence="1" type="ORF">DPMN_031747</name>
</gene>
<dbReference type="AlphaFoldDB" id="A0A9D4M0I6"/>
<comment type="caution">
    <text evidence="1">The sequence shown here is derived from an EMBL/GenBank/DDBJ whole genome shotgun (WGS) entry which is preliminary data.</text>
</comment>
<evidence type="ECO:0000313" key="1">
    <source>
        <dbReference type="EMBL" id="KAH3868597.1"/>
    </source>
</evidence>
<name>A0A9D4M0I6_DREPO</name>
<accession>A0A9D4M0I6</accession>
<sequence length="321" mass="37455">MDSHVILQLSRLTERFVTEFTEFSKFLEDGTYRDEDVSSRVFTRKTALSPEIHVTTKQQSLTRLQFYRSFVINNTAVPYQNKQQSLTRYYSYTGALSLTKQQSLIRLQLCDGQNSNSQELCHRQNSSPELGYRYYSVTGALSQTKQQSLIRLQLQLCDRQNSSPLLFYSFVTDKTAVPYQFHRSFVTDNTAFHRIFVTDKTAVPYNVTVLSQTKQQSLIRYYSFTGALSQTKQLSLTRPQTKQQSLTMLQFHRNFVTDKTAFHRIFVTDKTALHRSFVIDKTAFHRSFVTDKTAFHRLLSQTKQQSLTRMEIKKSKKICNE</sequence>
<proteinExistence type="predicted"/>
<reference evidence="1" key="2">
    <citation type="submission" date="2020-11" db="EMBL/GenBank/DDBJ databases">
        <authorList>
            <person name="McCartney M.A."/>
            <person name="Auch B."/>
            <person name="Kono T."/>
            <person name="Mallez S."/>
            <person name="Becker A."/>
            <person name="Gohl D.M."/>
            <person name="Silverstein K.A.T."/>
            <person name="Koren S."/>
            <person name="Bechman K.B."/>
            <person name="Herman A."/>
            <person name="Abrahante J.E."/>
            <person name="Garbe J."/>
        </authorList>
    </citation>
    <scope>NUCLEOTIDE SEQUENCE</scope>
    <source>
        <strain evidence="1">Duluth1</strain>
        <tissue evidence="1">Whole animal</tissue>
    </source>
</reference>
<dbReference type="Proteomes" id="UP000828390">
    <property type="component" value="Unassembled WGS sequence"/>
</dbReference>
<dbReference type="EMBL" id="JAIWYP010000002">
    <property type="protein sequence ID" value="KAH3868597.1"/>
    <property type="molecule type" value="Genomic_DNA"/>
</dbReference>
<reference evidence="1" key="1">
    <citation type="journal article" date="2019" name="bioRxiv">
        <title>The Genome of the Zebra Mussel, Dreissena polymorpha: A Resource for Invasive Species Research.</title>
        <authorList>
            <person name="McCartney M.A."/>
            <person name="Auch B."/>
            <person name="Kono T."/>
            <person name="Mallez S."/>
            <person name="Zhang Y."/>
            <person name="Obille A."/>
            <person name="Becker A."/>
            <person name="Abrahante J.E."/>
            <person name="Garbe J."/>
            <person name="Badalamenti J.P."/>
            <person name="Herman A."/>
            <person name="Mangelson H."/>
            <person name="Liachko I."/>
            <person name="Sullivan S."/>
            <person name="Sone E.D."/>
            <person name="Koren S."/>
            <person name="Silverstein K.A.T."/>
            <person name="Beckman K.B."/>
            <person name="Gohl D.M."/>
        </authorList>
    </citation>
    <scope>NUCLEOTIDE SEQUENCE</scope>
    <source>
        <strain evidence="1">Duluth1</strain>
        <tissue evidence="1">Whole animal</tissue>
    </source>
</reference>